<keyword evidence="1" id="KW-0732">Signal</keyword>
<sequence length="149" mass="15921">MTLSKIKQASLIALLGFSTLLHAAPQTIDVHRDPNCGCCTKWMAYLKENGFTVNDHPEDNMSAVKEKLGVPEKLGSCHTGVINGKFVEGHVPVSEIRELVARKDLIGVAAPGMPMGSPGMESGNRRSAHQIIGLTASGEEQVVADYPAQ</sequence>
<gene>
    <name evidence="2" type="ORF">H8S59_09025</name>
</gene>
<feature type="signal peptide" evidence="1">
    <location>
        <begin position="1"/>
        <end position="23"/>
    </location>
</feature>
<name>A0ABR7AY96_9PSED</name>
<evidence type="ECO:0000313" key="3">
    <source>
        <dbReference type="Proteomes" id="UP000651852"/>
    </source>
</evidence>
<dbReference type="EMBL" id="JACONW010000030">
    <property type="protein sequence ID" value="MBC3949909.1"/>
    <property type="molecule type" value="Genomic_DNA"/>
</dbReference>
<organism evidence="2 3">
    <name type="scientific">Pseudomonas folii</name>
    <dbReference type="NCBI Taxonomy" id="2762593"/>
    <lineage>
        <taxon>Bacteria</taxon>
        <taxon>Pseudomonadati</taxon>
        <taxon>Pseudomonadota</taxon>
        <taxon>Gammaproteobacteria</taxon>
        <taxon>Pseudomonadales</taxon>
        <taxon>Pseudomonadaceae</taxon>
        <taxon>Pseudomonas</taxon>
    </lineage>
</organism>
<dbReference type="InterPro" id="IPR036249">
    <property type="entry name" value="Thioredoxin-like_sf"/>
</dbReference>
<dbReference type="SUPFAM" id="SSF52833">
    <property type="entry name" value="Thioredoxin-like"/>
    <property type="match status" value="1"/>
</dbReference>
<accession>A0ABR7AY96</accession>
<keyword evidence="3" id="KW-1185">Reference proteome</keyword>
<protein>
    <submittedName>
        <fullName evidence="2">DUF411 domain-containing protein</fullName>
    </submittedName>
</protein>
<dbReference type="Proteomes" id="UP000651852">
    <property type="component" value="Unassembled WGS sequence"/>
</dbReference>
<feature type="chain" id="PRO_5045832593" evidence="1">
    <location>
        <begin position="24"/>
        <end position="149"/>
    </location>
</feature>
<evidence type="ECO:0000313" key="2">
    <source>
        <dbReference type="EMBL" id="MBC3949909.1"/>
    </source>
</evidence>
<dbReference type="InterPro" id="IPR007332">
    <property type="entry name" value="DUF411"/>
</dbReference>
<reference evidence="2 3" key="1">
    <citation type="submission" date="2020-08" db="EMBL/GenBank/DDBJ databases">
        <title>Putative novel bacterial strains isolated from necrotic wheat leaf tissues caused by Xanthomonas translucens.</title>
        <authorList>
            <person name="Tambong J.T."/>
        </authorList>
    </citation>
    <scope>NUCLEOTIDE SEQUENCE [LARGE SCALE GENOMIC DNA]</scope>
    <source>
        <strain evidence="2 3">DOAB 1069</strain>
    </source>
</reference>
<dbReference type="Pfam" id="PF04214">
    <property type="entry name" value="DUF411"/>
    <property type="match status" value="1"/>
</dbReference>
<comment type="caution">
    <text evidence="2">The sequence shown here is derived from an EMBL/GenBank/DDBJ whole genome shotgun (WGS) entry which is preliminary data.</text>
</comment>
<evidence type="ECO:0000256" key="1">
    <source>
        <dbReference type="SAM" id="SignalP"/>
    </source>
</evidence>
<dbReference type="RefSeq" id="WP_187521185.1">
    <property type="nucleotide sequence ID" value="NZ_JACONW010000030.1"/>
</dbReference>
<proteinExistence type="predicted"/>